<evidence type="ECO:0000256" key="4">
    <source>
        <dbReference type="ARBA" id="ARBA00023242"/>
    </source>
</evidence>
<dbReference type="PANTHER" id="PTHR31344:SF0">
    <property type="entry name" value="NUCLEAR PORE COMPLEX PROTEIN NUP205"/>
    <property type="match status" value="1"/>
</dbReference>
<organism evidence="5 6">
    <name type="scientific">Auxenochlorella protothecoides</name>
    <name type="common">Green microalga</name>
    <name type="synonym">Chlorella protothecoides</name>
    <dbReference type="NCBI Taxonomy" id="3075"/>
    <lineage>
        <taxon>Eukaryota</taxon>
        <taxon>Viridiplantae</taxon>
        <taxon>Chlorophyta</taxon>
        <taxon>core chlorophytes</taxon>
        <taxon>Trebouxiophyceae</taxon>
        <taxon>Chlorellales</taxon>
        <taxon>Chlorellaceae</taxon>
        <taxon>Auxenochlorella</taxon>
    </lineage>
</organism>
<evidence type="ECO:0008006" key="7">
    <source>
        <dbReference type="Google" id="ProtNLM"/>
    </source>
</evidence>
<accession>A0A3M7KRS9</accession>
<comment type="similarity">
    <text evidence="2">Belongs to the NUP186/NUP192/NUP205 family.</text>
</comment>
<protein>
    <recommendedName>
        <fullName evidence="7">Nuclear pore complex protein Nup205</fullName>
    </recommendedName>
</protein>
<comment type="caution">
    <text evidence="5">The sequence shown here is derived from an EMBL/GenBank/DDBJ whole genome shotgun (WGS) entry which is preliminary data.</text>
</comment>
<proteinExistence type="inferred from homology"/>
<comment type="subcellular location">
    <subcellularLocation>
        <location evidence="1">Nucleus</location>
    </subcellularLocation>
</comment>
<feature type="non-terminal residue" evidence="5">
    <location>
        <position position="1"/>
    </location>
</feature>
<sequence>HARADSCPAYARADSCPARARADSISAHARAHSCPAYARADSCPEMGDVPSLALIWEQTAPNPTSRAEIESCNPRTPFGTVQLDRLPDVEQILLLADEFKIDELEALNLIQRGYEQVGEVSAAAGAGQLVEARSSAIQTLFAVLEALSTGTPPPSWVPAADIDYVRERLDRGQPCQDLAALLLQRLASPAIPAPADGSRLVSLVNSAGQAAERSLAAAQEDLLLCQCLSLTLTLLSSQAEPPAKHLPQLLQLLRGSIDAKERAHAFVPLLLCTLYVLVPCVDDPEGMGAQLRSLRFDKQLDEAVAALPDPTCSSVKIAVSQAAVSHGALAFLRHGVLLSAVVTDGPALLAAGAARLAHGLVCALLGTPEGQGVLTGLTQASLANSQAEFERPDDLASLLDLLGATVRAAPELFLDEGLRQEEFTDLMGPYFARTQVLARVPSVFVAYHGVLAALAASPDGARSIFVQLGAEHNNGAVGWRQVFGGLVQVIQRYAPAPQQQGSGGAAPQKQPEEELPPWDSAGFAVMSHAPAAETALWLVQLTEELGLGPVWEVLIQCMCSPVPQELKAALNAALAALARLPEVAPAILSSLLPAVARAERYEETLSFTRLANVLWRSLGPVSAQGMDAVSDFIVATVLSSVFQRSYRRVLMHGRTDVLELEAQKWELAEAGLEHASLVLGRDSPAPVSSGGGGQAQAILRDLAGERGVYRTLWSVLEGGVRTLVDARVARGLLESLGSETTAPASALSDAPPKLQHLVQALGLADALSAAPCHAVLEGLAAEVAGDTGVVVVDLFALKSDLLHRFDEAVAAGAGSVEDTRAAFQLILRHAQQHNAWAEEASARAFLAGAWRDAIVVALTHRLDLAAASAEEASPLLSRLLDTSLAAVAQLAGQGAVPAAAALAQAAAAAAAALLECVRGRGADVGGAMPAPLVLQASLEALLRALGAAHAAPRVRTPLWAALSSLLALVTPPEELAVPGPVLQIVMDGDDVAAADVLAEADAVFGAPCESMLRTLRSSRTMLACLVGDAASPDTVQASTALSLLATAVRVDAAGTVADVVHAQGLPQRMLQDLAHLPHAAILEPTNARGVVAEAALNLLLALALSGVDREAHAANAERLLEAQLLPSLARCEALATHPETLADSLHARLHGLLAPALRLALAVATSLPQSPAARGALLVFLRARAAVLTRVALDAGRDGGRRGVGARELEQAALVVGLAGWVPGLLAEDPALQGAVYRMLYRFLCTDEASDSLAVARLRALRESGDGADEAAALADRILALRCALVQYLHAAAGPGAQPVVRLPVRPGPDGPAGGPTLVLIKDALLQAVTGDIPDALTSAAPADRDGAMSLAEVGSTLGTLGRLHRLTFLVEHLLGVLLFQLRGRAAGNDPGLEQLGRTLEPLLLQLEQMAGDSLAPARRLQDLRLLVRRVKEAAAPPV</sequence>
<keyword evidence="3" id="KW-0813">Transport</keyword>
<dbReference type="GO" id="GO:0005643">
    <property type="term" value="C:nuclear pore"/>
    <property type="evidence" value="ECO:0007669"/>
    <property type="project" value="InterPro"/>
</dbReference>
<evidence type="ECO:0000256" key="2">
    <source>
        <dbReference type="ARBA" id="ARBA00005892"/>
    </source>
</evidence>
<keyword evidence="4" id="KW-0539">Nucleus</keyword>
<dbReference type="InterPro" id="IPR021827">
    <property type="entry name" value="Nup186/Nup192/Nup205"/>
</dbReference>
<dbReference type="EMBL" id="QOKY01000204">
    <property type="protein sequence ID" value="RMZ52559.1"/>
    <property type="molecule type" value="Genomic_DNA"/>
</dbReference>
<evidence type="ECO:0000313" key="6">
    <source>
        <dbReference type="Proteomes" id="UP000279271"/>
    </source>
</evidence>
<dbReference type="Proteomes" id="UP000279271">
    <property type="component" value="Unassembled WGS sequence"/>
</dbReference>
<dbReference type="PANTHER" id="PTHR31344">
    <property type="entry name" value="NUCLEAR PORE COMPLEX PROTEIN NUP205"/>
    <property type="match status" value="1"/>
</dbReference>
<gene>
    <name evidence="5" type="ORF">APUTEX25_003702</name>
</gene>
<evidence type="ECO:0000256" key="3">
    <source>
        <dbReference type="ARBA" id="ARBA00022448"/>
    </source>
</evidence>
<reference evidence="6" key="1">
    <citation type="journal article" date="2018" name="Algal Res.">
        <title>Characterization of plant carbon substrate utilization by Auxenochlorella protothecoides.</title>
        <authorList>
            <person name="Vogler B.W."/>
            <person name="Starkenburg S.R."/>
            <person name="Sudasinghe N."/>
            <person name="Schambach J.Y."/>
            <person name="Rollin J.A."/>
            <person name="Pattathil S."/>
            <person name="Barry A.N."/>
        </authorList>
    </citation>
    <scope>NUCLEOTIDE SEQUENCE [LARGE SCALE GENOMIC DNA]</scope>
    <source>
        <strain evidence="6">UTEX 25</strain>
    </source>
</reference>
<name>A0A3M7KRS9_AUXPR</name>
<evidence type="ECO:0000313" key="5">
    <source>
        <dbReference type="EMBL" id="RMZ52559.1"/>
    </source>
</evidence>
<evidence type="ECO:0000256" key="1">
    <source>
        <dbReference type="ARBA" id="ARBA00004123"/>
    </source>
</evidence>